<evidence type="ECO:0000313" key="1">
    <source>
        <dbReference type="EMBL" id="PJC02292.1"/>
    </source>
</evidence>
<proteinExistence type="predicted"/>
<name>A0A2M8DSD7_9BACT</name>
<gene>
    <name evidence="1" type="ORF">CO073_00245</name>
</gene>
<dbReference type="EMBL" id="PFSY01000013">
    <property type="protein sequence ID" value="PJC02292.1"/>
    <property type="molecule type" value="Genomic_DNA"/>
</dbReference>
<reference evidence="2" key="1">
    <citation type="submission" date="2017-09" db="EMBL/GenBank/DDBJ databases">
        <title>Depth-based differentiation of microbial function through sediment-hosted aquifers and enrichment of novel symbionts in the deep terrestrial subsurface.</title>
        <authorList>
            <person name="Probst A.J."/>
            <person name="Ladd B."/>
            <person name="Jarett J.K."/>
            <person name="Geller-Mcgrath D.E."/>
            <person name="Sieber C.M.K."/>
            <person name="Emerson J.B."/>
            <person name="Anantharaman K."/>
            <person name="Thomas B.C."/>
            <person name="Malmstrom R."/>
            <person name="Stieglmeier M."/>
            <person name="Klingl A."/>
            <person name="Woyke T."/>
            <person name="Ryan C.M."/>
            <person name="Banfield J.F."/>
        </authorList>
    </citation>
    <scope>NUCLEOTIDE SEQUENCE [LARGE SCALE GENOMIC DNA]</scope>
</reference>
<sequence>MIKKVDFFVDQIPFDLKVTYFPDGFMALKWKEKGLKPELTELKQIAKANKIKFDSTQKNKFLLSELLTRLSESHLESVKNDISEFHKTRWKIIEEAMENKKELIKWLYEEQGERRFDSANRLFLVLIEKNNLEESWKLKRNIDFLRESIGSYLDKFKINNNLEINFDWKDEKYTSVSDALFIVKE</sequence>
<evidence type="ECO:0000313" key="2">
    <source>
        <dbReference type="Proteomes" id="UP000230136"/>
    </source>
</evidence>
<dbReference type="AlphaFoldDB" id="A0A2M8DSD7"/>
<protein>
    <submittedName>
        <fullName evidence="1">Uncharacterized protein</fullName>
    </submittedName>
</protein>
<dbReference type="Proteomes" id="UP000230136">
    <property type="component" value="Unassembled WGS sequence"/>
</dbReference>
<comment type="caution">
    <text evidence="1">The sequence shown here is derived from an EMBL/GenBank/DDBJ whole genome shotgun (WGS) entry which is preliminary data.</text>
</comment>
<organism evidence="1 2">
    <name type="scientific">Candidatus Komeilibacteria bacterium CG_4_9_14_0_8_um_filter_36_9</name>
    <dbReference type="NCBI Taxonomy" id="1974473"/>
    <lineage>
        <taxon>Bacteria</taxon>
        <taxon>Candidatus Komeiliibacteriota</taxon>
    </lineage>
</organism>
<accession>A0A2M8DSD7</accession>